<feature type="region of interest" description="Disordered" evidence="1">
    <location>
        <begin position="1"/>
        <end position="95"/>
    </location>
</feature>
<evidence type="ECO:0000313" key="2">
    <source>
        <dbReference type="EMBL" id="MEX5718731.1"/>
    </source>
</evidence>
<protein>
    <submittedName>
        <fullName evidence="2">Uncharacterized protein</fullName>
    </submittedName>
</protein>
<evidence type="ECO:0000313" key="3">
    <source>
        <dbReference type="Proteomes" id="UP001560045"/>
    </source>
</evidence>
<accession>A0ABV3XGA7</accession>
<gene>
    <name evidence="2" type="ORF">ABQ292_10200</name>
</gene>
<name>A0ABV3XGA7_9ACTN</name>
<keyword evidence="3" id="KW-1185">Reference proteome</keyword>
<feature type="non-terminal residue" evidence="2">
    <location>
        <position position="1"/>
    </location>
</feature>
<feature type="compositionally biased region" description="Basic and acidic residues" evidence="1">
    <location>
        <begin position="85"/>
        <end position="95"/>
    </location>
</feature>
<dbReference type="EMBL" id="JBFNXQ010000026">
    <property type="protein sequence ID" value="MEX5718731.1"/>
    <property type="molecule type" value="Genomic_DNA"/>
</dbReference>
<proteinExistence type="predicted"/>
<evidence type="ECO:0000256" key="1">
    <source>
        <dbReference type="SAM" id="MobiDB-lite"/>
    </source>
</evidence>
<reference evidence="2 3" key="1">
    <citation type="submission" date="2024-06" db="EMBL/GenBank/DDBJ databases">
        <title>Draft genome sequence of Geodermatophilus badlandi, a novel member of the Geodermatophilaceae isolated from badland sedimentary rocks in the Red desert, Wyoming, USA.</title>
        <authorList>
            <person name="Ben Tekaya S."/>
            <person name="Nouioui I."/>
            <person name="Flores G.M."/>
            <person name="Shaal M.N."/>
            <person name="Bredoire F."/>
            <person name="Basile F."/>
            <person name="Van Diepen L."/>
            <person name="Ward N.L."/>
        </authorList>
    </citation>
    <scope>NUCLEOTIDE SEQUENCE [LARGE SCALE GENOMIC DNA]</scope>
    <source>
        <strain evidence="2 3">WL48A</strain>
    </source>
</reference>
<sequence length="95" mass="9163">ASQTAGDPDAGDASEQATQAVGAAAPTSTPPPAGRPGDTATGHDAPGNGTASVAGGDGRPHRRHAGRHEAHGHQPSGLASIPADHLADGAGRRPD</sequence>
<comment type="caution">
    <text evidence="2">The sequence shown here is derived from an EMBL/GenBank/DDBJ whole genome shotgun (WGS) entry which is preliminary data.</text>
</comment>
<dbReference type="Proteomes" id="UP001560045">
    <property type="component" value="Unassembled WGS sequence"/>
</dbReference>
<organism evidence="2 3">
    <name type="scientific">Geodermatophilus maliterrae</name>
    <dbReference type="NCBI Taxonomy" id="3162531"/>
    <lineage>
        <taxon>Bacteria</taxon>
        <taxon>Bacillati</taxon>
        <taxon>Actinomycetota</taxon>
        <taxon>Actinomycetes</taxon>
        <taxon>Geodermatophilales</taxon>
        <taxon>Geodermatophilaceae</taxon>
        <taxon>Geodermatophilus</taxon>
    </lineage>
</organism>